<keyword evidence="12" id="KW-1185">Reference proteome</keyword>
<comment type="subcellular location">
    <subcellularLocation>
        <location evidence="1">Cell membrane</location>
        <topology evidence="1">Lipid-anchor</topology>
    </subcellularLocation>
</comment>
<dbReference type="SMART" id="SM00360">
    <property type="entry name" value="RRM"/>
    <property type="match status" value="1"/>
</dbReference>
<evidence type="ECO:0000256" key="4">
    <source>
        <dbReference type="ARBA" id="ARBA00022707"/>
    </source>
</evidence>
<keyword evidence="4" id="KW-0519">Myristate</keyword>
<organism evidence="11 12">
    <name type="scientific">Willisornis vidua</name>
    <name type="common">Xingu scale-backed antbird</name>
    <dbReference type="NCBI Taxonomy" id="1566151"/>
    <lineage>
        <taxon>Eukaryota</taxon>
        <taxon>Metazoa</taxon>
        <taxon>Chordata</taxon>
        <taxon>Craniata</taxon>
        <taxon>Vertebrata</taxon>
        <taxon>Euteleostomi</taxon>
        <taxon>Archelosauria</taxon>
        <taxon>Archosauria</taxon>
        <taxon>Dinosauria</taxon>
        <taxon>Saurischia</taxon>
        <taxon>Theropoda</taxon>
        <taxon>Coelurosauria</taxon>
        <taxon>Aves</taxon>
        <taxon>Neognathae</taxon>
        <taxon>Neoaves</taxon>
        <taxon>Telluraves</taxon>
        <taxon>Australaves</taxon>
        <taxon>Passeriformes</taxon>
        <taxon>Thamnophilidae</taxon>
        <taxon>Willisornis</taxon>
    </lineage>
</organism>
<keyword evidence="7" id="KW-0449">Lipoprotein</keyword>
<evidence type="ECO:0000313" key="12">
    <source>
        <dbReference type="Proteomes" id="UP001145742"/>
    </source>
</evidence>
<proteinExistence type="inferred from homology"/>
<accession>A0ABQ9DF87</accession>
<evidence type="ECO:0000256" key="8">
    <source>
        <dbReference type="PROSITE-ProRule" id="PRU00176"/>
    </source>
</evidence>
<feature type="domain" description="RRM" evidence="10">
    <location>
        <begin position="44"/>
        <end position="121"/>
    </location>
</feature>
<keyword evidence="6" id="KW-0564">Palmitate</keyword>
<sequence>MDAEGAQATDQMQTDSLSACASAVSPAQINNLIGSPRFGTVTPNRVFVGGIDFKTTENDLKKFFAQYGSVREVKIINDRAGVSKGYGFVTFETQEEAQKILQDAKKLNYKDKKLNIGPAIRKQQLRSPNARSSVTPQTGTMYTTTAVSPEAGTVYLTTSSGYPYIYHNGVAYFHTSEVSPVQQPWPSRSVSGSPVMVAPPVYQSATYHYQQLYSDHGVQTVHPQPYAQSHIAMPAAVSIKPRQGIVFRLIIPALAMGCGLRKLEDPDDSSPGKIFSTLKRPQVETKTDSAYEYVLLDFTLEASSNPEVIKISSVLDIAPQVEEYYSQGYVVGAVHPIMLPIGRRRSFPASHMYRVVLSRLKLSQKHAAPRGQRHPRLVIEECPLMYETLTNEAVKELLEKVNESAKRGKKFVGFVTQPFPQPKACNGTSTDGSAELEATLGRRNRDHRRDNFDENYKNWNEGTLSGHSSESGIEEEMQGESRLLEDSDFQFGKEVSPSKPQKGDDKLYTVFNVFDDDSTCWTYHEGVLSMKVTRKGPVVSTLEADWLELTTFYYKQGLSLVDSFVHWETSKGDYLPKSLEGLFIYEEEGAGVPGCNRKGNDAIVVEQWTVIEGCEIKTDYGPLLHTLAEFGWLLTCVLPTPIVRHDSEGNLATKQVIFLQRPVMWSSAVQTPERKSLRQVTGEEKGKVSSRSVGLDTATSCPLEAGQPPDEFHLSPSKQCWIKEGASEYGGFPGFSSSDGVLRELDDGQYDQEDGVTQVTCM</sequence>
<keyword evidence="5" id="KW-0472">Membrane</keyword>
<name>A0ABQ9DF87_9PASS</name>
<dbReference type="SUPFAM" id="SSF54928">
    <property type="entry name" value="RNA-binding domain, RBD"/>
    <property type="match status" value="1"/>
</dbReference>
<evidence type="ECO:0000256" key="6">
    <source>
        <dbReference type="ARBA" id="ARBA00023139"/>
    </source>
</evidence>
<evidence type="ECO:0000256" key="7">
    <source>
        <dbReference type="ARBA" id="ARBA00023288"/>
    </source>
</evidence>
<dbReference type="InterPro" id="IPR000504">
    <property type="entry name" value="RRM_dom"/>
</dbReference>
<evidence type="ECO:0000256" key="9">
    <source>
        <dbReference type="SAM" id="MobiDB-lite"/>
    </source>
</evidence>
<comment type="caution">
    <text evidence="11">The sequence shown here is derived from an EMBL/GenBank/DDBJ whole genome shotgun (WGS) entry which is preliminary data.</text>
</comment>
<dbReference type="EMBL" id="WHWB01033696">
    <property type="protein sequence ID" value="KAJ7418145.1"/>
    <property type="molecule type" value="Genomic_DNA"/>
</dbReference>
<evidence type="ECO:0000256" key="2">
    <source>
        <dbReference type="ARBA" id="ARBA00006390"/>
    </source>
</evidence>
<dbReference type="PROSITE" id="PS50102">
    <property type="entry name" value="RRM"/>
    <property type="match status" value="1"/>
</dbReference>
<protein>
    <submittedName>
        <fullName evidence="11">Raftlin-2</fullName>
    </submittedName>
</protein>
<dbReference type="PANTHER" id="PTHR17601">
    <property type="entry name" value="RAFTLIN-RELATED"/>
    <property type="match status" value="1"/>
</dbReference>
<comment type="similarity">
    <text evidence="2">Belongs to the raftlin family.</text>
</comment>
<dbReference type="InterPro" id="IPR035979">
    <property type="entry name" value="RBD_domain_sf"/>
</dbReference>
<evidence type="ECO:0000259" key="10">
    <source>
        <dbReference type="PROSITE" id="PS50102"/>
    </source>
</evidence>
<keyword evidence="8" id="KW-0694">RNA-binding</keyword>
<dbReference type="InterPro" id="IPR012677">
    <property type="entry name" value="Nucleotide-bd_a/b_plait_sf"/>
</dbReference>
<dbReference type="Gene3D" id="3.30.70.330">
    <property type="match status" value="1"/>
</dbReference>
<evidence type="ECO:0000256" key="5">
    <source>
        <dbReference type="ARBA" id="ARBA00023136"/>
    </source>
</evidence>
<reference evidence="11" key="1">
    <citation type="submission" date="2019-10" db="EMBL/GenBank/DDBJ databases">
        <authorList>
            <person name="Soares A.E.R."/>
            <person name="Aleixo A."/>
            <person name="Schneider P."/>
            <person name="Miyaki C.Y."/>
            <person name="Schneider M.P."/>
            <person name="Mello C."/>
            <person name="Vasconcelos A.T.R."/>
        </authorList>
    </citation>
    <scope>NUCLEOTIDE SEQUENCE</scope>
    <source>
        <tissue evidence="11">Muscle</tissue>
    </source>
</reference>
<dbReference type="InterPro" id="IPR028169">
    <property type="entry name" value="Raftlin"/>
</dbReference>
<dbReference type="Pfam" id="PF00076">
    <property type="entry name" value="RRM_1"/>
    <property type="match status" value="1"/>
</dbReference>
<evidence type="ECO:0000313" key="11">
    <source>
        <dbReference type="EMBL" id="KAJ7418145.1"/>
    </source>
</evidence>
<dbReference type="PANTHER" id="PTHR17601:SF1">
    <property type="entry name" value="RAFTLIN-2"/>
    <property type="match status" value="1"/>
</dbReference>
<keyword evidence="3" id="KW-1003">Cell membrane</keyword>
<gene>
    <name evidence="11" type="primary">RFTN2</name>
    <name evidence="11" type="ORF">WISP_60742</name>
</gene>
<dbReference type="Proteomes" id="UP001145742">
    <property type="component" value="Unassembled WGS sequence"/>
</dbReference>
<evidence type="ECO:0000256" key="3">
    <source>
        <dbReference type="ARBA" id="ARBA00022475"/>
    </source>
</evidence>
<evidence type="ECO:0000256" key="1">
    <source>
        <dbReference type="ARBA" id="ARBA00004193"/>
    </source>
</evidence>
<dbReference type="Pfam" id="PF15250">
    <property type="entry name" value="Raftlin"/>
    <property type="match status" value="1"/>
</dbReference>
<feature type="region of interest" description="Disordered" evidence="9">
    <location>
        <begin position="422"/>
        <end position="449"/>
    </location>
</feature>